<dbReference type="EMBL" id="AWSO01001356">
    <property type="protein sequence ID" value="ESK84183.1"/>
    <property type="molecule type" value="Genomic_DNA"/>
</dbReference>
<proteinExistence type="predicted"/>
<accession>V2WBL4</accession>
<dbReference type="AlphaFoldDB" id="V2WBL4"/>
<evidence type="ECO:0000313" key="1">
    <source>
        <dbReference type="EMBL" id="ESK84183.1"/>
    </source>
</evidence>
<reference evidence="1 2" key="1">
    <citation type="journal article" date="2014" name="BMC Genomics">
        <title>Genome and secretome analysis of the hemibiotrophic fungal pathogen, Moniliophthora roreri, which causes frosty pod rot disease of cacao: mechanisms of the biotrophic and necrotrophic phases.</title>
        <authorList>
            <person name="Meinhardt L.W."/>
            <person name="Costa G.G.L."/>
            <person name="Thomazella D.P.T."/>
            <person name="Teixeira P.J.P.L."/>
            <person name="Carazzolle M.F."/>
            <person name="Schuster S.C."/>
            <person name="Carlson J.E."/>
            <person name="Guiltinan M.J."/>
            <person name="Mieczkowski P."/>
            <person name="Farmer A."/>
            <person name="Ramaraj T."/>
            <person name="Crozier J."/>
            <person name="Davis R.E."/>
            <person name="Shao J."/>
            <person name="Melnick R.L."/>
            <person name="Pereira G.A.G."/>
            <person name="Bailey B.A."/>
        </authorList>
    </citation>
    <scope>NUCLEOTIDE SEQUENCE [LARGE SCALE GENOMIC DNA]</scope>
    <source>
        <strain evidence="1 2">MCA 2997</strain>
    </source>
</reference>
<organism evidence="1 2">
    <name type="scientific">Moniliophthora roreri (strain MCA 2997)</name>
    <name type="common">Cocoa frosty pod rot fungus</name>
    <name type="synonym">Crinipellis roreri</name>
    <dbReference type="NCBI Taxonomy" id="1381753"/>
    <lineage>
        <taxon>Eukaryota</taxon>
        <taxon>Fungi</taxon>
        <taxon>Dikarya</taxon>
        <taxon>Basidiomycota</taxon>
        <taxon>Agaricomycotina</taxon>
        <taxon>Agaricomycetes</taxon>
        <taxon>Agaricomycetidae</taxon>
        <taxon>Agaricales</taxon>
        <taxon>Marasmiineae</taxon>
        <taxon>Marasmiaceae</taxon>
        <taxon>Moniliophthora</taxon>
    </lineage>
</organism>
<gene>
    <name evidence="1" type="ORF">Moror_16986</name>
</gene>
<dbReference type="KEGG" id="mrr:Moror_16986"/>
<sequence>MPEQLGEDILIGLDLDKGNRTYTKQTPGTTVRVDSGTVAALFSNSPFLEPRSQRHFSWLLAAATFSSLHAKTNKANSSFLMHLVIGDFWRIIVFEKSGSMPILAYAIHVISYRIWMVSRGATARS</sequence>
<name>V2WBL4_MONRO</name>
<keyword evidence="2" id="KW-1185">Reference proteome</keyword>
<dbReference type="HOGENOM" id="CLU_1993203_0_0_1"/>
<evidence type="ECO:0000313" key="2">
    <source>
        <dbReference type="Proteomes" id="UP000017559"/>
    </source>
</evidence>
<protein>
    <submittedName>
        <fullName evidence="1">Uncharacterized protein</fullName>
    </submittedName>
</protein>
<dbReference type="Proteomes" id="UP000017559">
    <property type="component" value="Unassembled WGS sequence"/>
</dbReference>
<comment type="caution">
    <text evidence="1">The sequence shown here is derived from an EMBL/GenBank/DDBJ whole genome shotgun (WGS) entry which is preliminary data.</text>
</comment>